<feature type="domain" description="Aminoglycoside phosphotransferase" evidence="1">
    <location>
        <begin position="170"/>
        <end position="368"/>
    </location>
</feature>
<dbReference type="AlphaFoldDB" id="A0A7W9J9C1"/>
<organism evidence="2 3">
    <name type="scientific">Kribbella italica</name>
    <dbReference type="NCBI Taxonomy" id="1540520"/>
    <lineage>
        <taxon>Bacteria</taxon>
        <taxon>Bacillati</taxon>
        <taxon>Actinomycetota</taxon>
        <taxon>Actinomycetes</taxon>
        <taxon>Propionibacteriales</taxon>
        <taxon>Kribbellaceae</taxon>
        <taxon>Kribbella</taxon>
    </lineage>
</organism>
<dbReference type="Proteomes" id="UP000549971">
    <property type="component" value="Unassembled WGS sequence"/>
</dbReference>
<proteinExistence type="predicted"/>
<evidence type="ECO:0000313" key="3">
    <source>
        <dbReference type="Proteomes" id="UP000549971"/>
    </source>
</evidence>
<dbReference type="InterPro" id="IPR011009">
    <property type="entry name" value="Kinase-like_dom_sf"/>
</dbReference>
<dbReference type="SUPFAM" id="SSF56112">
    <property type="entry name" value="Protein kinase-like (PK-like)"/>
    <property type="match status" value="1"/>
</dbReference>
<dbReference type="RefSeq" id="WP_184797645.1">
    <property type="nucleotide sequence ID" value="NZ_JACHMY010000001.1"/>
</dbReference>
<dbReference type="Gene3D" id="3.90.1200.10">
    <property type="match status" value="1"/>
</dbReference>
<comment type="caution">
    <text evidence="2">The sequence shown here is derived from an EMBL/GenBank/DDBJ whole genome shotgun (WGS) entry which is preliminary data.</text>
</comment>
<evidence type="ECO:0000259" key="1">
    <source>
        <dbReference type="Pfam" id="PF01636"/>
    </source>
</evidence>
<dbReference type="InterPro" id="IPR002575">
    <property type="entry name" value="Aminoglycoside_PTrfase"/>
</dbReference>
<dbReference type="EMBL" id="JACHMY010000001">
    <property type="protein sequence ID" value="MBB5837550.1"/>
    <property type="molecule type" value="Genomic_DNA"/>
</dbReference>
<accession>A0A7W9J9C1</accession>
<sequence length="419" mass="45227">MPDTSTTVAAVLVAADGLHRLPDVQVPGKVRFFDVEAVLQTVRSELGVDATVLTCLARGGSKTDYLLSSTGTSDLGPATPTRPDDPLVAAAQAHLALPHDHPLTPAWTQPGWYADALAWIDEQVERTGPPVQVRSGGLSNVLRVPTSSGDVYFKALIHSSNVVLDRADAAPLLFAHEPRLLDRLSTVRPGQVVRPIVADHDRVWLLLPDLGVPLAQQTELAPWVSALEAHGRLQRGFTDSTDDLLAMGCVDRRLATVPDELDRLFGADLVTAGLTADERGRLPARSKELRDSIDELASIGIPETLLHGDLHADNIAVRDGVPVTFDWTDAAVSHPFLDLITFVGDRYELSRSPRVTDSYLAVWQDFAPLPALRRALDLAGRLGALHQAITSLHLADNVSGPSRAGMRAGATQWVRKLLE</sequence>
<name>A0A7W9J9C1_9ACTN</name>
<dbReference type="Pfam" id="PF01636">
    <property type="entry name" value="APH"/>
    <property type="match status" value="1"/>
</dbReference>
<protein>
    <recommendedName>
        <fullName evidence="1">Aminoglycoside phosphotransferase domain-containing protein</fullName>
    </recommendedName>
</protein>
<evidence type="ECO:0000313" key="2">
    <source>
        <dbReference type="EMBL" id="MBB5837550.1"/>
    </source>
</evidence>
<keyword evidence="3" id="KW-1185">Reference proteome</keyword>
<reference evidence="2 3" key="1">
    <citation type="submission" date="2020-08" db="EMBL/GenBank/DDBJ databases">
        <title>Sequencing the genomes of 1000 actinobacteria strains.</title>
        <authorList>
            <person name="Klenk H.-P."/>
        </authorList>
    </citation>
    <scope>NUCLEOTIDE SEQUENCE [LARGE SCALE GENOMIC DNA]</scope>
    <source>
        <strain evidence="2 3">DSM 28967</strain>
    </source>
</reference>
<gene>
    <name evidence="2" type="ORF">HDA39_004284</name>
</gene>